<evidence type="ECO:0000313" key="3">
    <source>
        <dbReference type="Proteomes" id="UP001597459"/>
    </source>
</evidence>
<dbReference type="InterPro" id="IPR052023">
    <property type="entry name" value="Histidine_kinase_KdpD"/>
</dbReference>
<dbReference type="Gene3D" id="3.30.565.10">
    <property type="entry name" value="Histidine kinase-like ATPase, C-terminal domain"/>
    <property type="match status" value="1"/>
</dbReference>
<dbReference type="Proteomes" id="UP001597459">
    <property type="component" value="Unassembled WGS sequence"/>
</dbReference>
<dbReference type="EMBL" id="JBHULX010000039">
    <property type="protein sequence ID" value="MFD2592571.1"/>
    <property type="molecule type" value="Genomic_DNA"/>
</dbReference>
<gene>
    <name evidence="2" type="ORF">ACFSTE_17170</name>
</gene>
<keyword evidence="2" id="KW-0808">Transferase</keyword>
<dbReference type="PANTHER" id="PTHR45569:SF1">
    <property type="entry name" value="SENSOR PROTEIN KDPD"/>
    <property type="match status" value="1"/>
</dbReference>
<evidence type="ECO:0000313" key="2">
    <source>
        <dbReference type="EMBL" id="MFD2592571.1"/>
    </source>
</evidence>
<dbReference type="InterPro" id="IPR003594">
    <property type="entry name" value="HATPase_dom"/>
</dbReference>
<accession>A0ABW5NBE7</accession>
<dbReference type="PROSITE" id="PS50109">
    <property type="entry name" value="HIS_KIN"/>
    <property type="match status" value="1"/>
</dbReference>
<keyword evidence="3" id="KW-1185">Reference proteome</keyword>
<name>A0ABW5NBE7_9FLAO</name>
<proteinExistence type="predicted"/>
<sequence>MMLMMVAHDLRSPLYQLTHLWRRAIQLADHKEYNKLTDTLHQGITMNQHTYQFMDNMLNWTMLQSNQLLFQKEHIHGNALIDQVLHDFRMKITNKEIRIHKNIPKDIYIHGDLHSYKVIFQNFIDNALKYSFQKGTIRIVASYISTMEYCKFTIRDYGEGMESDTVHKLLHTQERVQEHPEKKNSMGIGFQLCKQLLHKNGASITIESKKHIGTTIILTIPTLKSHNHVKN</sequence>
<dbReference type="InterPro" id="IPR036890">
    <property type="entry name" value="HATPase_C_sf"/>
</dbReference>
<dbReference type="Pfam" id="PF02518">
    <property type="entry name" value="HATPase_c"/>
    <property type="match status" value="1"/>
</dbReference>
<dbReference type="RefSeq" id="WP_176030433.1">
    <property type="nucleotide sequence ID" value="NZ_JBHSJV010000001.1"/>
</dbReference>
<dbReference type="SUPFAM" id="SSF55874">
    <property type="entry name" value="ATPase domain of HSP90 chaperone/DNA topoisomerase II/histidine kinase"/>
    <property type="match status" value="1"/>
</dbReference>
<evidence type="ECO:0000259" key="1">
    <source>
        <dbReference type="PROSITE" id="PS50109"/>
    </source>
</evidence>
<dbReference type="InterPro" id="IPR005467">
    <property type="entry name" value="His_kinase_dom"/>
</dbReference>
<protein>
    <submittedName>
        <fullName evidence="2">Sensor histidine kinase</fullName>
    </submittedName>
</protein>
<reference evidence="3" key="1">
    <citation type="journal article" date="2019" name="Int. J. Syst. Evol. Microbiol.">
        <title>The Global Catalogue of Microorganisms (GCM) 10K type strain sequencing project: providing services to taxonomists for standard genome sequencing and annotation.</title>
        <authorList>
            <consortium name="The Broad Institute Genomics Platform"/>
            <consortium name="The Broad Institute Genome Sequencing Center for Infectious Disease"/>
            <person name="Wu L."/>
            <person name="Ma J."/>
        </authorList>
    </citation>
    <scope>NUCLEOTIDE SEQUENCE [LARGE SCALE GENOMIC DNA]</scope>
    <source>
        <strain evidence="3">KCTC 42423</strain>
    </source>
</reference>
<comment type="caution">
    <text evidence="2">The sequence shown here is derived from an EMBL/GenBank/DDBJ whole genome shotgun (WGS) entry which is preliminary data.</text>
</comment>
<dbReference type="GO" id="GO:0016301">
    <property type="term" value="F:kinase activity"/>
    <property type="evidence" value="ECO:0007669"/>
    <property type="project" value="UniProtKB-KW"/>
</dbReference>
<organism evidence="2 3">
    <name type="scientific">Aquimarina hainanensis</name>
    <dbReference type="NCBI Taxonomy" id="1578017"/>
    <lineage>
        <taxon>Bacteria</taxon>
        <taxon>Pseudomonadati</taxon>
        <taxon>Bacteroidota</taxon>
        <taxon>Flavobacteriia</taxon>
        <taxon>Flavobacteriales</taxon>
        <taxon>Flavobacteriaceae</taxon>
        <taxon>Aquimarina</taxon>
    </lineage>
</organism>
<dbReference type="PANTHER" id="PTHR45569">
    <property type="entry name" value="SENSOR PROTEIN KDPD"/>
    <property type="match status" value="1"/>
</dbReference>
<dbReference type="SMART" id="SM00387">
    <property type="entry name" value="HATPase_c"/>
    <property type="match status" value="1"/>
</dbReference>
<keyword evidence="2" id="KW-0418">Kinase</keyword>
<feature type="domain" description="Histidine kinase" evidence="1">
    <location>
        <begin position="5"/>
        <end position="224"/>
    </location>
</feature>